<dbReference type="Proteomes" id="UP000006727">
    <property type="component" value="Chromosome 17"/>
</dbReference>
<dbReference type="Gramene" id="Pp3c17_11971V3.1">
    <property type="protein sequence ID" value="PAC:32906864.CDS.1"/>
    <property type="gene ID" value="Pp3c17_11971"/>
</dbReference>
<sequence length="72" mass="8313">MEVFQVLFNTGIKNCSHLLSFPKVMLCGVQNAQKVISSQFLTCSGCWNKDWPLFFCFLLIVLQRSIIKWNPT</sequence>
<dbReference type="AlphaFoldDB" id="A0A2K1J3K5"/>
<evidence type="ECO:0000313" key="3">
    <source>
        <dbReference type="Proteomes" id="UP000006727"/>
    </source>
</evidence>
<organism evidence="1">
    <name type="scientific">Physcomitrium patens</name>
    <name type="common">Spreading-leaved earth moss</name>
    <name type="synonym">Physcomitrella patens</name>
    <dbReference type="NCBI Taxonomy" id="3218"/>
    <lineage>
        <taxon>Eukaryota</taxon>
        <taxon>Viridiplantae</taxon>
        <taxon>Streptophyta</taxon>
        <taxon>Embryophyta</taxon>
        <taxon>Bryophyta</taxon>
        <taxon>Bryophytina</taxon>
        <taxon>Bryopsida</taxon>
        <taxon>Funariidae</taxon>
        <taxon>Funariales</taxon>
        <taxon>Funariaceae</taxon>
        <taxon>Physcomitrium</taxon>
    </lineage>
</organism>
<reference evidence="1 3" key="2">
    <citation type="journal article" date="2018" name="Plant J.">
        <title>The Physcomitrella patens chromosome-scale assembly reveals moss genome structure and evolution.</title>
        <authorList>
            <person name="Lang D."/>
            <person name="Ullrich K.K."/>
            <person name="Murat F."/>
            <person name="Fuchs J."/>
            <person name="Jenkins J."/>
            <person name="Haas F.B."/>
            <person name="Piednoel M."/>
            <person name="Gundlach H."/>
            <person name="Van Bel M."/>
            <person name="Meyberg R."/>
            <person name="Vives C."/>
            <person name="Morata J."/>
            <person name="Symeonidi A."/>
            <person name="Hiss M."/>
            <person name="Muchero W."/>
            <person name="Kamisugi Y."/>
            <person name="Saleh O."/>
            <person name="Blanc G."/>
            <person name="Decker E.L."/>
            <person name="van Gessel N."/>
            <person name="Grimwood J."/>
            <person name="Hayes R.D."/>
            <person name="Graham S.W."/>
            <person name="Gunter L.E."/>
            <person name="McDaniel S.F."/>
            <person name="Hoernstein S.N.W."/>
            <person name="Larsson A."/>
            <person name="Li F.W."/>
            <person name="Perroud P.F."/>
            <person name="Phillips J."/>
            <person name="Ranjan P."/>
            <person name="Rokshar D.S."/>
            <person name="Rothfels C.J."/>
            <person name="Schneider L."/>
            <person name="Shu S."/>
            <person name="Stevenson D.W."/>
            <person name="Thummler F."/>
            <person name="Tillich M."/>
            <person name="Villarreal Aguilar J.C."/>
            <person name="Widiez T."/>
            <person name="Wong G.K."/>
            <person name="Wymore A."/>
            <person name="Zhang Y."/>
            <person name="Zimmer A.D."/>
            <person name="Quatrano R.S."/>
            <person name="Mayer K.F.X."/>
            <person name="Goodstein D."/>
            <person name="Casacuberta J.M."/>
            <person name="Vandepoele K."/>
            <person name="Reski R."/>
            <person name="Cuming A.C."/>
            <person name="Tuskan G.A."/>
            <person name="Maumus F."/>
            <person name="Salse J."/>
            <person name="Schmutz J."/>
            <person name="Rensing S.A."/>
        </authorList>
    </citation>
    <scope>NUCLEOTIDE SEQUENCE [LARGE SCALE GENOMIC DNA]</scope>
    <source>
        <strain evidence="2 3">cv. Gransden 2004</strain>
    </source>
</reference>
<reference evidence="2" key="3">
    <citation type="submission" date="2020-12" db="UniProtKB">
        <authorList>
            <consortium name="EnsemblPlants"/>
        </authorList>
    </citation>
    <scope>IDENTIFICATION</scope>
</reference>
<dbReference type="EnsemblPlants" id="Pp3c17_11971V3.1">
    <property type="protein sequence ID" value="PAC:32906864.CDS.1"/>
    <property type="gene ID" value="Pp3c17_11971"/>
</dbReference>
<accession>A0A2K1J3K5</accession>
<dbReference type="EMBL" id="ABEU02000017">
    <property type="protein sequence ID" value="PNR36101.1"/>
    <property type="molecule type" value="Genomic_DNA"/>
</dbReference>
<reference evidence="1 3" key="1">
    <citation type="journal article" date="2008" name="Science">
        <title>The Physcomitrella genome reveals evolutionary insights into the conquest of land by plants.</title>
        <authorList>
            <person name="Rensing S."/>
            <person name="Lang D."/>
            <person name="Zimmer A."/>
            <person name="Terry A."/>
            <person name="Salamov A."/>
            <person name="Shapiro H."/>
            <person name="Nishiyama T."/>
            <person name="Perroud P.-F."/>
            <person name="Lindquist E."/>
            <person name="Kamisugi Y."/>
            <person name="Tanahashi T."/>
            <person name="Sakakibara K."/>
            <person name="Fujita T."/>
            <person name="Oishi K."/>
            <person name="Shin-I T."/>
            <person name="Kuroki Y."/>
            <person name="Toyoda A."/>
            <person name="Suzuki Y."/>
            <person name="Hashimoto A."/>
            <person name="Yamaguchi K."/>
            <person name="Sugano A."/>
            <person name="Kohara Y."/>
            <person name="Fujiyama A."/>
            <person name="Anterola A."/>
            <person name="Aoki S."/>
            <person name="Ashton N."/>
            <person name="Barbazuk W.B."/>
            <person name="Barker E."/>
            <person name="Bennetzen J."/>
            <person name="Bezanilla M."/>
            <person name="Blankenship R."/>
            <person name="Cho S.H."/>
            <person name="Dutcher S."/>
            <person name="Estelle M."/>
            <person name="Fawcett J.A."/>
            <person name="Gundlach H."/>
            <person name="Hanada K."/>
            <person name="Heyl A."/>
            <person name="Hicks K.A."/>
            <person name="Hugh J."/>
            <person name="Lohr M."/>
            <person name="Mayer K."/>
            <person name="Melkozernov A."/>
            <person name="Murata T."/>
            <person name="Nelson D."/>
            <person name="Pils B."/>
            <person name="Prigge M."/>
            <person name="Reiss B."/>
            <person name="Renner T."/>
            <person name="Rombauts S."/>
            <person name="Rushton P."/>
            <person name="Sanderfoot A."/>
            <person name="Schween G."/>
            <person name="Shiu S.-H."/>
            <person name="Stueber K."/>
            <person name="Theodoulou F.L."/>
            <person name="Tu H."/>
            <person name="Van de Peer Y."/>
            <person name="Verrier P.J."/>
            <person name="Waters E."/>
            <person name="Wood A."/>
            <person name="Yang L."/>
            <person name="Cove D."/>
            <person name="Cuming A."/>
            <person name="Hasebe M."/>
            <person name="Lucas S."/>
            <person name="Mishler D.B."/>
            <person name="Reski R."/>
            <person name="Grigoriev I."/>
            <person name="Quatrano R.S."/>
            <person name="Boore J.L."/>
        </authorList>
    </citation>
    <scope>NUCLEOTIDE SEQUENCE [LARGE SCALE GENOMIC DNA]</scope>
    <source>
        <strain evidence="2 3">cv. Gransden 2004</strain>
    </source>
</reference>
<protein>
    <submittedName>
        <fullName evidence="1 2">Uncharacterized protein</fullName>
    </submittedName>
</protein>
<evidence type="ECO:0000313" key="2">
    <source>
        <dbReference type="EnsemblPlants" id="PAC:32906864.CDS.1"/>
    </source>
</evidence>
<evidence type="ECO:0000313" key="1">
    <source>
        <dbReference type="EMBL" id="PNR36101.1"/>
    </source>
</evidence>
<proteinExistence type="predicted"/>
<dbReference type="InParanoid" id="A0A2K1J3K5"/>
<keyword evidence="3" id="KW-1185">Reference proteome</keyword>
<gene>
    <name evidence="1" type="ORF">PHYPA_021951</name>
</gene>
<name>A0A2K1J3K5_PHYPA</name>